<accession>A0ABD2MW46</accession>
<feature type="region of interest" description="Disordered" evidence="11">
    <location>
        <begin position="509"/>
        <end position="563"/>
    </location>
</feature>
<dbReference type="AlphaFoldDB" id="A0ABD2MW46"/>
<comment type="function">
    <text evidence="10">RNA helicase.</text>
</comment>
<proteinExistence type="inferred from homology"/>
<dbReference type="PROSITE" id="PS51194">
    <property type="entry name" value="HELICASE_CTER"/>
    <property type="match status" value="1"/>
</dbReference>
<dbReference type="SUPFAM" id="SSF52540">
    <property type="entry name" value="P-loop containing nucleoside triphosphate hydrolases"/>
    <property type="match status" value="1"/>
</dbReference>
<reference evidence="14 15" key="1">
    <citation type="journal article" date="2021" name="BMC Biol.">
        <title>Horizontally acquired antibacterial genes associated with adaptive radiation of ladybird beetles.</title>
        <authorList>
            <person name="Li H.S."/>
            <person name="Tang X.F."/>
            <person name="Huang Y.H."/>
            <person name="Xu Z.Y."/>
            <person name="Chen M.L."/>
            <person name="Du X.Y."/>
            <person name="Qiu B.Y."/>
            <person name="Chen P.T."/>
            <person name="Zhang W."/>
            <person name="Slipinski A."/>
            <person name="Escalona H.E."/>
            <person name="Waterhouse R.M."/>
            <person name="Zwick A."/>
            <person name="Pang H."/>
        </authorList>
    </citation>
    <scope>NUCLEOTIDE SEQUENCE [LARGE SCALE GENOMIC DNA]</scope>
    <source>
        <strain evidence="14">SYSU2018</strain>
    </source>
</reference>
<evidence type="ECO:0000256" key="1">
    <source>
        <dbReference type="ARBA" id="ARBA00022741"/>
    </source>
</evidence>
<evidence type="ECO:0000259" key="13">
    <source>
        <dbReference type="PROSITE" id="PS51194"/>
    </source>
</evidence>
<dbReference type="SMART" id="SM00487">
    <property type="entry name" value="DEXDc"/>
    <property type="match status" value="1"/>
</dbReference>
<dbReference type="Pfam" id="PF23681">
    <property type="entry name" value="CTT_SPB4"/>
    <property type="match status" value="1"/>
</dbReference>
<comment type="caution">
    <text evidence="14">The sequence shown here is derived from an EMBL/GenBank/DDBJ whole genome shotgun (WGS) entry which is preliminary data.</text>
</comment>
<evidence type="ECO:0000259" key="12">
    <source>
        <dbReference type="PROSITE" id="PS51192"/>
    </source>
</evidence>
<comment type="catalytic activity">
    <reaction evidence="8 10">
        <text>ATP + H2O = ADP + phosphate + H(+)</text>
        <dbReference type="Rhea" id="RHEA:13065"/>
        <dbReference type="ChEBI" id="CHEBI:15377"/>
        <dbReference type="ChEBI" id="CHEBI:15378"/>
        <dbReference type="ChEBI" id="CHEBI:30616"/>
        <dbReference type="ChEBI" id="CHEBI:43474"/>
        <dbReference type="ChEBI" id="CHEBI:456216"/>
        <dbReference type="EC" id="3.6.4.13"/>
    </reaction>
</comment>
<evidence type="ECO:0000256" key="8">
    <source>
        <dbReference type="ARBA" id="ARBA00047984"/>
    </source>
</evidence>
<feature type="domain" description="Helicase ATP-binding" evidence="12">
    <location>
        <begin position="36"/>
        <end position="220"/>
    </location>
</feature>
<dbReference type="CDD" id="cd18787">
    <property type="entry name" value="SF2_C_DEAD"/>
    <property type="match status" value="1"/>
</dbReference>
<dbReference type="InterPro" id="IPR001650">
    <property type="entry name" value="Helicase_C-like"/>
</dbReference>
<dbReference type="PROSITE" id="PS51192">
    <property type="entry name" value="HELICASE_ATP_BIND_1"/>
    <property type="match status" value="1"/>
</dbReference>
<dbReference type="InterPro" id="IPR027417">
    <property type="entry name" value="P-loop_NTPase"/>
</dbReference>
<evidence type="ECO:0000313" key="15">
    <source>
        <dbReference type="Proteomes" id="UP001516400"/>
    </source>
</evidence>
<keyword evidence="1 9" id="KW-0547">Nucleotide-binding</keyword>
<dbReference type="Gene3D" id="3.40.50.300">
    <property type="entry name" value="P-loop containing nucleotide triphosphate hydrolases"/>
    <property type="match status" value="2"/>
</dbReference>
<dbReference type="InterPro" id="IPR000629">
    <property type="entry name" value="RNA-helicase_DEAD-box_CS"/>
</dbReference>
<feature type="compositionally biased region" description="Basic and acidic residues" evidence="11">
    <location>
        <begin position="542"/>
        <end position="553"/>
    </location>
</feature>
<dbReference type="GO" id="GO:0005524">
    <property type="term" value="F:ATP binding"/>
    <property type="evidence" value="ECO:0007669"/>
    <property type="project" value="UniProtKB-UniRule"/>
</dbReference>
<dbReference type="InterPro" id="IPR011545">
    <property type="entry name" value="DEAD/DEAH_box_helicase_dom"/>
</dbReference>
<evidence type="ECO:0000256" key="4">
    <source>
        <dbReference type="ARBA" id="ARBA00022840"/>
    </source>
</evidence>
<evidence type="ECO:0000313" key="14">
    <source>
        <dbReference type="EMBL" id="KAL3270693.1"/>
    </source>
</evidence>
<dbReference type="SMART" id="SM01178">
    <property type="entry name" value="DUF4217"/>
    <property type="match status" value="1"/>
</dbReference>
<dbReference type="SMART" id="SM00490">
    <property type="entry name" value="HELICc"/>
    <property type="match status" value="1"/>
</dbReference>
<keyword evidence="5 10" id="KW-0694">RNA-binding</keyword>
<evidence type="ECO:0000256" key="10">
    <source>
        <dbReference type="RuleBase" id="RU365068"/>
    </source>
</evidence>
<dbReference type="InterPro" id="IPR025313">
    <property type="entry name" value="SPB4-like_CTE"/>
</dbReference>
<evidence type="ECO:0000256" key="5">
    <source>
        <dbReference type="ARBA" id="ARBA00022884"/>
    </source>
</evidence>
<gene>
    <name evidence="14" type="ORF">HHI36_021221</name>
</gene>
<dbReference type="GO" id="GO:0016787">
    <property type="term" value="F:hydrolase activity"/>
    <property type="evidence" value="ECO:0007669"/>
    <property type="project" value="UniProtKB-KW"/>
</dbReference>
<dbReference type="EMBL" id="JABFTP020000042">
    <property type="protein sequence ID" value="KAL3270693.1"/>
    <property type="molecule type" value="Genomic_DNA"/>
</dbReference>
<keyword evidence="2 9" id="KW-0378">Hydrolase</keyword>
<comment type="similarity">
    <text evidence="7">Belongs to the DEAD box helicase family. DDX55/SPB4 subfamily.</text>
</comment>
<protein>
    <recommendedName>
        <fullName evidence="10">ATP-dependent RNA helicase</fullName>
        <ecNumber evidence="10">3.6.4.13</ecNumber>
    </recommendedName>
</protein>
<dbReference type="Pfam" id="PF00270">
    <property type="entry name" value="DEAD"/>
    <property type="match status" value="1"/>
</dbReference>
<name>A0ABD2MW46_9CUCU</name>
<evidence type="ECO:0000256" key="2">
    <source>
        <dbReference type="ARBA" id="ARBA00022801"/>
    </source>
</evidence>
<dbReference type="Pfam" id="PF00271">
    <property type="entry name" value="Helicase_C"/>
    <property type="match status" value="1"/>
</dbReference>
<dbReference type="CDD" id="cd17960">
    <property type="entry name" value="DEADc_DDX55"/>
    <property type="match status" value="1"/>
</dbReference>
<dbReference type="EC" id="3.6.4.13" evidence="10"/>
<keyword evidence="4 9" id="KW-0067">ATP-binding</keyword>
<evidence type="ECO:0000256" key="9">
    <source>
        <dbReference type="RuleBase" id="RU000492"/>
    </source>
</evidence>
<keyword evidence="15" id="KW-1185">Reference proteome</keyword>
<feature type="domain" description="Helicase C-terminal" evidence="13">
    <location>
        <begin position="246"/>
        <end position="397"/>
    </location>
</feature>
<dbReference type="PANTHER" id="PTHR24031">
    <property type="entry name" value="RNA HELICASE"/>
    <property type="match status" value="1"/>
</dbReference>
<dbReference type="FunFam" id="3.40.50.300:FF:000877">
    <property type="entry name" value="RNA helicase"/>
    <property type="match status" value="1"/>
</dbReference>
<organism evidence="14 15">
    <name type="scientific">Cryptolaemus montrouzieri</name>
    <dbReference type="NCBI Taxonomy" id="559131"/>
    <lineage>
        <taxon>Eukaryota</taxon>
        <taxon>Metazoa</taxon>
        <taxon>Ecdysozoa</taxon>
        <taxon>Arthropoda</taxon>
        <taxon>Hexapoda</taxon>
        <taxon>Insecta</taxon>
        <taxon>Pterygota</taxon>
        <taxon>Neoptera</taxon>
        <taxon>Endopterygota</taxon>
        <taxon>Coleoptera</taxon>
        <taxon>Polyphaga</taxon>
        <taxon>Cucujiformia</taxon>
        <taxon>Coccinelloidea</taxon>
        <taxon>Coccinellidae</taxon>
        <taxon>Scymninae</taxon>
        <taxon>Scymnini</taxon>
        <taxon>Cryptolaemus</taxon>
    </lineage>
</organism>
<dbReference type="InterPro" id="IPR056330">
    <property type="entry name" value="CTT_SPB4"/>
</dbReference>
<evidence type="ECO:0000256" key="7">
    <source>
        <dbReference type="ARBA" id="ARBA00038002"/>
    </source>
</evidence>
<dbReference type="Proteomes" id="UP001516400">
    <property type="component" value="Unassembled WGS sequence"/>
</dbReference>
<dbReference type="GO" id="GO:0003724">
    <property type="term" value="F:RNA helicase activity"/>
    <property type="evidence" value="ECO:0007669"/>
    <property type="project" value="UniProtKB-EC"/>
</dbReference>
<dbReference type="Pfam" id="PF13959">
    <property type="entry name" value="CTE_SPB4"/>
    <property type="match status" value="1"/>
</dbReference>
<dbReference type="InterPro" id="IPR014001">
    <property type="entry name" value="Helicase_ATP-bd"/>
</dbReference>
<keyword evidence="6" id="KW-0175">Coiled coil</keyword>
<evidence type="ECO:0000256" key="11">
    <source>
        <dbReference type="SAM" id="MobiDB-lite"/>
    </source>
</evidence>
<dbReference type="GO" id="GO:0003723">
    <property type="term" value="F:RNA binding"/>
    <property type="evidence" value="ECO:0007669"/>
    <property type="project" value="UniProtKB-UniRule"/>
</dbReference>
<sequence>MPVTWNELEVPLQNEVKQAILSFKFPTMTPVQAATIPQLLKQKDVAAEAATGSGKTLAFLIPMLEILKRRESEEKWKKHKVGAIVISPTRELALQTRDVLEQMLEHVKGLTSALFVGGNSVDEDVQKFKERGANIIICTPGRLEDLLTRKVDINLSQAVKSLEILILDEADKLLDLGFQNTLNIILSYLPRQRRTGLFSATQTKEVQDIIRAGLRNPVLISVSAKASQSTPVTLTNYYIVTRDDGKLASLFNFLERRDVQKAMLFLPTCASVDYWSHIFNALVPKNLDLPIFAIHGKMKQKRNKVLDNFRKSSKGLILCTDVMARGIDIPEIDWVLQWDPPASASAFVHRVGRTARQGHQGSSLILLLENEEDYVTFIEKNQRVTLSPLEDDVTEKQVDSFADKIRKLQLKDRALMEKATKAFVSHVRAYSKHECSILLQVKNLPLGAMAYTYGLLQLPKMPELKNKDTSGFRTIDNVDLNSIPYKDKQREKTRLEKLEEYKKTGNWPGLKQKLFKKPTTPWSKTKQLKEDRKSKRSKRKASKELKTDKPEVSKKRKKGISQEDMDELVRDVALLKKLKKKKMSEEEFDREFGI</sequence>
<evidence type="ECO:0000256" key="6">
    <source>
        <dbReference type="ARBA" id="ARBA00023054"/>
    </source>
</evidence>
<keyword evidence="3 9" id="KW-0347">Helicase</keyword>
<dbReference type="PROSITE" id="PS00039">
    <property type="entry name" value="DEAD_ATP_HELICASE"/>
    <property type="match status" value="1"/>
</dbReference>
<comment type="domain">
    <text evidence="10">The Q motif is unique to and characteristic of the DEAD box family of RNA helicases and controls ATP binding and hydrolysis.</text>
</comment>
<evidence type="ECO:0000256" key="3">
    <source>
        <dbReference type="ARBA" id="ARBA00022806"/>
    </source>
</evidence>